<proteinExistence type="predicted"/>
<dbReference type="PANTHER" id="PTHR19422">
    <property type="entry name" value="GAG RETROVIRAL POLYPROTEIN"/>
    <property type="match status" value="1"/>
</dbReference>
<dbReference type="PANTHER" id="PTHR19422:SF123">
    <property type="entry name" value="RT1 CLASS I, LOCUS CE15"/>
    <property type="match status" value="1"/>
</dbReference>
<dbReference type="SUPFAM" id="SSF51283">
    <property type="entry name" value="dUTPase-like"/>
    <property type="match status" value="1"/>
</dbReference>
<dbReference type="PROSITE" id="PS00141">
    <property type="entry name" value="ASP_PROTEASE"/>
    <property type="match status" value="1"/>
</dbReference>
<keyword evidence="3" id="KW-0378">Hydrolase</keyword>
<reference evidence="5 6" key="1">
    <citation type="submission" date="2014-04" db="EMBL/GenBank/DDBJ databases">
        <title>Genome evolution of avian class.</title>
        <authorList>
            <person name="Zhang G."/>
            <person name="Li C."/>
        </authorList>
    </citation>
    <scope>NUCLEOTIDE SEQUENCE [LARGE SCALE GENOMIC DNA]</scope>
    <source>
        <strain evidence="5">BGI_N308</strain>
    </source>
</reference>
<keyword evidence="6" id="KW-1185">Reference proteome</keyword>
<evidence type="ECO:0000313" key="6">
    <source>
        <dbReference type="Proteomes" id="UP000053584"/>
    </source>
</evidence>
<evidence type="ECO:0000259" key="4">
    <source>
        <dbReference type="PROSITE" id="PS50175"/>
    </source>
</evidence>
<sequence>GSLGLDLASAVDISLLNTQPHRIPTGVYGPVVIQNKFVGALLLGRSSASMLGLFVLPGVIDADYTGEIMIMLYTPFPPIRITNGQRIAQLIPLEQLTKGMPSLTDKDRGDEGFGSSGGLTLLTLTLNDRPRHKVEIGYDNQKLILMALLDTGADSSIIT</sequence>
<dbReference type="InterPro" id="IPR021109">
    <property type="entry name" value="Peptidase_aspartic_dom_sf"/>
</dbReference>
<dbReference type="InterPro" id="IPR033704">
    <property type="entry name" value="dUTPase_trimeric"/>
</dbReference>
<protein>
    <recommendedName>
        <fullName evidence="4">Peptidase A2 domain-containing protein</fullName>
    </recommendedName>
</protein>
<dbReference type="InterPro" id="IPR036157">
    <property type="entry name" value="dUTPase-like_sf"/>
</dbReference>
<evidence type="ECO:0000313" key="5">
    <source>
        <dbReference type="EMBL" id="KFV72112.1"/>
    </source>
</evidence>
<name>A0A093GZ44_STRCA</name>
<evidence type="ECO:0000256" key="1">
    <source>
        <dbReference type="ARBA" id="ARBA00022670"/>
    </source>
</evidence>
<dbReference type="SUPFAM" id="SSF50630">
    <property type="entry name" value="Acid proteases"/>
    <property type="match status" value="1"/>
</dbReference>
<keyword evidence="2" id="KW-0064">Aspartyl protease</keyword>
<dbReference type="InterPro" id="IPR029054">
    <property type="entry name" value="dUTPase-like"/>
</dbReference>
<dbReference type="Gene3D" id="2.40.70.10">
    <property type="entry name" value="Acid Proteases"/>
    <property type="match status" value="1"/>
</dbReference>
<keyword evidence="1" id="KW-0645">Protease</keyword>
<evidence type="ECO:0000256" key="2">
    <source>
        <dbReference type="ARBA" id="ARBA00022750"/>
    </source>
</evidence>
<dbReference type="Proteomes" id="UP000053584">
    <property type="component" value="Unassembled WGS sequence"/>
</dbReference>
<dbReference type="PROSITE" id="PS50175">
    <property type="entry name" value="ASP_PROT_RETROV"/>
    <property type="match status" value="1"/>
</dbReference>
<organism evidence="5 6">
    <name type="scientific">Struthio camelus australis</name>
    <dbReference type="NCBI Taxonomy" id="441894"/>
    <lineage>
        <taxon>Eukaryota</taxon>
        <taxon>Metazoa</taxon>
        <taxon>Chordata</taxon>
        <taxon>Craniata</taxon>
        <taxon>Vertebrata</taxon>
        <taxon>Euteleostomi</taxon>
        <taxon>Archelosauria</taxon>
        <taxon>Archosauria</taxon>
        <taxon>Dinosauria</taxon>
        <taxon>Saurischia</taxon>
        <taxon>Theropoda</taxon>
        <taxon>Coelurosauria</taxon>
        <taxon>Aves</taxon>
        <taxon>Palaeognathae</taxon>
        <taxon>Struthioniformes</taxon>
        <taxon>Struthionidae</taxon>
        <taxon>Struthio</taxon>
    </lineage>
</organism>
<gene>
    <name evidence="5" type="ORF">N308_10425</name>
</gene>
<feature type="domain" description="Peptidase A2" evidence="4">
    <location>
        <begin position="145"/>
        <end position="159"/>
    </location>
</feature>
<feature type="non-terminal residue" evidence="5">
    <location>
        <position position="159"/>
    </location>
</feature>
<evidence type="ECO:0000256" key="3">
    <source>
        <dbReference type="ARBA" id="ARBA00022801"/>
    </source>
</evidence>
<dbReference type="EMBL" id="KL205609">
    <property type="protein sequence ID" value="KFV72112.1"/>
    <property type="molecule type" value="Genomic_DNA"/>
</dbReference>
<dbReference type="GO" id="GO:0004190">
    <property type="term" value="F:aspartic-type endopeptidase activity"/>
    <property type="evidence" value="ECO:0007669"/>
    <property type="project" value="UniProtKB-KW"/>
</dbReference>
<accession>A0A093GZ44</accession>
<dbReference type="InterPro" id="IPR051592">
    <property type="entry name" value="HERV-K_Pro_peptidase_A2"/>
</dbReference>
<feature type="non-terminal residue" evidence="5">
    <location>
        <position position="1"/>
    </location>
</feature>
<dbReference type="Pfam" id="PF00692">
    <property type="entry name" value="dUTPase"/>
    <property type="match status" value="1"/>
</dbReference>
<dbReference type="InterPro" id="IPR001969">
    <property type="entry name" value="Aspartic_peptidase_AS"/>
</dbReference>
<dbReference type="InterPro" id="IPR001995">
    <property type="entry name" value="Peptidase_A2_cat"/>
</dbReference>
<dbReference type="AlphaFoldDB" id="A0A093GZ44"/>
<dbReference type="Gene3D" id="2.70.40.10">
    <property type="match status" value="1"/>
</dbReference>
<dbReference type="CDD" id="cd07557">
    <property type="entry name" value="trimeric_dUTPase"/>
    <property type="match status" value="1"/>
</dbReference>
<dbReference type="GO" id="GO:0006508">
    <property type="term" value="P:proteolysis"/>
    <property type="evidence" value="ECO:0007669"/>
    <property type="project" value="UniProtKB-KW"/>
</dbReference>